<evidence type="ECO:0000256" key="1">
    <source>
        <dbReference type="ARBA" id="ARBA00023002"/>
    </source>
</evidence>
<sequence>MGEIVGAGIVAHAPTIMMSEEDRKELNEGKEISLVPGLHRLREEVLDPLKPDTIIILDTHWHTIVEFCVTSHARRAGLYTSDELPRGMKQIPYNLKGNPELANSIAHRATEVGVRTNPIDDPWLPIHYPTVNLSTFLHDDAQEWLSVSHAYTGEPETFLKVGEGIGRAIRESDRRVAIIASGSMSHRFWPFLQIPDHESSDPIHISRPEAREADLERIEWMKAGDHAQVIDTMDDFLQHLPEARFGHYLMMAAACGGRDWKAKGRQFSDYENATGTSQVHVWFDRDGDGWA</sequence>
<reference evidence="3 4" key="2">
    <citation type="submission" date="2020-02" db="EMBL/GenBank/DDBJ databases">
        <title>Erythrobacter dongmakensis sp. nov., isolated from a tidal mudflat.</title>
        <authorList>
            <person name="Kim I.S."/>
        </authorList>
    </citation>
    <scope>NUCLEOTIDE SEQUENCE [LARGE SCALE GENOMIC DNA]</scope>
    <source>
        <strain evidence="3 4">GH3-10</strain>
    </source>
</reference>
<comment type="caution">
    <text evidence="3">The sequence shown here is derived from an EMBL/GenBank/DDBJ whole genome shotgun (WGS) entry which is preliminary data.</text>
</comment>
<dbReference type="InterPro" id="IPR011984">
    <property type="entry name" value="HPCD"/>
</dbReference>
<dbReference type="CDD" id="cd07370">
    <property type="entry name" value="HPCD"/>
    <property type="match status" value="1"/>
</dbReference>
<dbReference type="Proteomes" id="UP000461409">
    <property type="component" value="Unassembled WGS sequence"/>
</dbReference>
<dbReference type="PANTHER" id="PTHR30096">
    <property type="entry name" value="4,5-DOPA DIOXYGENASE EXTRADIOL-LIKE PROTEIN"/>
    <property type="match status" value="1"/>
</dbReference>
<feature type="domain" description="Extradiol ring-cleavage dioxygenase class III enzyme subunit B" evidence="2">
    <location>
        <begin position="9"/>
        <end position="270"/>
    </location>
</feature>
<dbReference type="SUPFAM" id="SSF53213">
    <property type="entry name" value="LigB-like"/>
    <property type="match status" value="1"/>
</dbReference>
<reference evidence="3 4" key="1">
    <citation type="submission" date="2019-12" db="EMBL/GenBank/DDBJ databases">
        <authorList>
            <person name="Lee S.D."/>
        </authorList>
    </citation>
    <scope>NUCLEOTIDE SEQUENCE [LARGE SCALE GENOMIC DNA]</scope>
    <source>
        <strain evidence="3 4">GH3-10</strain>
    </source>
</reference>
<gene>
    <name evidence="3" type="ORF">GRF63_06415</name>
</gene>
<dbReference type="PANTHER" id="PTHR30096:SF0">
    <property type="entry name" value="4,5-DOPA DIOXYGENASE EXTRADIOL-LIKE PROTEIN"/>
    <property type="match status" value="1"/>
</dbReference>
<name>A0A844XD29_9SPHN</name>
<dbReference type="InterPro" id="IPR004183">
    <property type="entry name" value="Xdiol_dOase_suB"/>
</dbReference>
<keyword evidence="3" id="KW-0223">Dioxygenase</keyword>
<dbReference type="AlphaFoldDB" id="A0A844XD29"/>
<dbReference type="EMBL" id="WUBR01000001">
    <property type="protein sequence ID" value="MWV27534.1"/>
    <property type="molecule type" value="Genomic_DNA"/>
</dbReference>
<evidence type="ECO:0000259" key="2">
    <source>
        <dbReference type="Pfam" id="PF02900"/>
    </source>
</evidence>
<dbReference type="Gene3D" id="3.40.830.10">
    <property type="entry name" value="LigB-like"/>
    <property type="match status" value="1"/>
</dbReference>
<dbReference type="GO" id="GO:0008198">
    <property type="term" value="F:ferrous iron binding"/>
    <property type="evidence" value="ECO:0007669"/>
    <property type="project" value="InterPro"/>
</dbReference>
<dbReference type="Pfam" id="PF02900">
    <property type="entry name" value="LigB"/>
    <property type="match status" value="1"/>
</dbReference>
<dbReference type="RefSeq" id="WP_160485094.1">
    <property type="nucleotide sequence ID" value="NZ_WUBR01000001.1"/>
</dbReference>
<evidence type="ECO:0000313" key="4">
    <source>
        <dbReference type="Proteomes" id="UP000461409"/>
    </source>
</evidence>
<proteinExistence type="predicted"/>
<accession>A0A844XD29</accession>
<evidence type="ECO:0000313" key="3">
    <source>
        <dbReference type="EMBL" id="MWV27534.1"/>
    </source>
</evidence>
<protein>
    <submittedName>
        <fullName evidence="3">Catechol 1,2-dioxygenase</fullName>
    </submittedName>
</protein>
<dbReference type="GO" id="GO:0008687">
    <property type="term" value="F:3,4-dihydroxyphenylacetate 2,3-dioxygenase activity"/>
    <property type="evidence" value="ECO:0007669"/>
    <property type="project" value="InterPro"/>
</dbReference>
<organism evidence="3 4">
    <name type="scientific">Aurantiacibacter rhizosphaerae</name>
    <dbReference type="NCBI Taxonomy" id="2691582"/>
    <lineage>
        <taxon>Bacteria</taxon>
        <taxon>Pseudomonadati</taxon>
        <taxon>Pseudomonadota</taxon>
        <taxon>Alphaproteobacteria</taxon>
        <taxon>Sphingomonadales</taxon>
        <taxon>Erythrobacteraceae</taxon>
        <taxon>Aurantiacibacter</taxon>
    </lineage>
</organism>
<keyword evidence="4" id="KW-1185">Reference proteome</keyword>
<keyword evidence="1" id="KW-0560">Oxidoreductase</keyword>